<dbReference type="Proteomes" id="UP000594042">
    <property type="component" value="Chromosome"/>
</dbReference>
<reference evidence="9" key="1">
    <citation type="submission" date="2020-07" db="EMBL/GenBank/DDBJ databases">
        <title>Complete genome sequencing of Coprobacter sp. strain 2CBH44.</title>
        <authorList>
            <person name="Sakamoto M."/>
            <person name="Murakami T."/>
            <person name="Mori H."/>
        </authorList>
    </citation>
    <scope>NUCLEOTIDE SEQUENCE [LARGE SCALE GENOMIC DNA]</scope>
    <source>
        <strain evidence="9">2CBH44</strain>
    </source>
</reference>
<dbReference type="GO" id="GO:0046677">
    <property type="term" value="P:response to antibiotic"/>
    <property type="evidence" value="ECO:0007669"/>
    <property type="project" value="UniProtKB-UniRule"/>
</dbReference>
<protein>
    <recommendedName>
        <fullName evidence="3 6">Beta-lactamase</fullName>
        <ecNumber evidence="3 6">3.5.2.6</ecNumber>
    </recommendedName>
</protein>
<dbReference type="Gene3D" id="3.40.710.10">
    <property type="entry name" value="DD-peptidase/beta-lactamase superfamily"/>
    <property type="match status" value="1"/>
</dbReference>
<comment type="similarity">
    <text evidence="2 6">Belongs to the class-A beta-lactamase family.</text>
</comment>
<dbReference type="PANTHER" id="PTHR35333:SF3">
    <property type="entry name" value="BETA-LACTAMASE-TYPE TRANSPEPTIDASE FOLD CONTAINING PROTEIN"/>
    <property type="match status" value="1"/>
</dbReference>
<dbReference type="EMBL" id="AP023322">
    <property type="protein sequence ID" value="BCI62022.1"/>
    <property type="molecule type" value="Genomic_DNA"/>
</dbReference>
<evidence type="ECO:0000256" key="5">
    <source>
        <dbReference type="ARBA" id="ARBA00023251"/>
    </source>
</evidence>
<evidence type="ECO:0000259" key="7">
    <source>
        <dbReference type="Pfam" id="PF13354"/>
    </source>
</evidence>
<comment type="catalytic activity">
    <reaction evidence="1 6">
        <text>a beta-lactam + H2O = a substituted beta-amino acid</text>
        <dbReference type="Rhea" id="RHEA:20401"/>
        <dbReference type="ChEBI" id="CHEBI:15377"/>
        <dbReference type="ChEBI" id="CHEBI:35627"/>
        <dbReference type="ChEBI" id="CHEBI:140347"/>
        <dbReference type="EC" id="3.5.2.6"/>
    </reaction>
</comment>
<dbReference type="InterPro" id="IPR023650">
    <property type="entry name" value="Beta-lactam_class-A_AS"/>
</dbReference>
<dbReference type="PRINTS" id="PR00118">
    <property type="entry name" value="BLACTAMASEA"/>
</dbReference>
<dbReference type="SUPFAM" id="SSF56601">
    <property type="entry name" value="beta-lactamase/transpeptidase-like"/>
    <property type="match status" value="1"/>
</dbReference>
<keyword evidence="9" id="KW-1185">Reference proteome</keyword>
<evidence type="ECO:0000256" key="4">
    <source>
        <dbReference type="ARBA" id="ARBA00022801"/>
    </source>
</evidence>
<dbReference type="KEGG" id="copr:Cop2CBH44_03750"/>
<dbReference type="GO" id="GO:0030655">
    <property type="term" value="P:beta-lactam antibiotic catabolic process"/>
    <property type="evidence" value="ECO:0007669"/>
    <property type="project" value="InterPro"/>
</dbReference>
<feature type="domain" description="Beta-lactamase class A catalytic" evidence="7">
    <location>
        <begin position="101"/>
        <end position="320"/>
    </location>
</feature>
<dbReference type="InterPro" id="IPR000871">
    <property type="entry name" value="Beta-lactam_class-A"/>
</dbReference>
<dbReference type="PROSITE" id="PS00146">
    <property type="entry name" value="BETA_LACTAMASE_A"/>
    <property type="match status" value="1"/>
</dbReference>
<evidence type="ECO:0000256" key="3">
    <source>
        <dbReference type="ARBA" id="ARBA00012865"/>
    </source>
</evidence>
<dbReference type="NCBIfam" id="NF033103">
    <property type="entry name" value="bla_class_A"/>
    <property type="match status" value="1"/>
</dbReference>
<dbReference type="EC" id="3.5.2.6" evidence="3 6"/>
<evidence type="ECO:0000256" key="1">
    <source>
        <dbReference type="ARBA" id="ARBA00001526"/>
    </source>
</evidence>
<gene>
    <name evidence="8" type="ORF">Cop2CBH44_03750</name>
</gene>
<evidence type="ECO:0000313" key="9">
    <source>
        <dbReference type="Proteomes" id="UP000594042"/>
    </source>
</evidence>
<dbReference type="InterPro" id="IPR045155">
    <property type="entry name" value="Beta-lactam_cat"/>
</dbReference>
<dbReference type="NCBIfam" id="NF012099">
    <property type="entry name" value="SubclassA2"/>
    <property type="match status" value="1"/>
</dbReference>
<keyword evidence="4 6" id="KW-0378">Hydrolase</keyword>
<dbReference type="InterPro" id="IPR012338">
    <property type="entry name" value="Beta-lactam/transpept-like"/>
</dbReference>
<keyword evidence="5 6" id="KW-0046">Antibiotic resistance</keyword>
<evidence type="ECO:0000256" key="6">
    <source>
        <dbReference type="RuleBase" id="RU361140"/>
    </source>
</evidence>
<organism evidence="8 9">
    <name type="scientific">Coprobacter secundus subsp. similis</name>
    <dbReference type="NCBI Taxonomy" id="2751153"/>
    <lineage>
        <taxon>Bacteria</taxon>
        <taxon>Pseudomonadati</taxon>
        <taxon>Bacteroidota</taxon>
        <taxon>Bacteroidia</taxon>
        <taxon>Bacteroidales</taxon>
        <taxon>Barnesiellaceae</taxon>
        <taxon>Coprobacter</taxon>
    </lineage>
</organism>
<dbReference type="GO" id="GO:0008800">
    <property type="term" value="F:beta-lactamase activity"/>
    <property type="evidence" value="ECO:0007669"/>
    <property type="project" value="UniProtKB-UniRule"/>
</dbReference>
<accession>A0A7G1HTD6</accession>
<evidence type="ECO:0000256" key="2">
    <source>
        <dbReference type="ARBA" id="ARBA00009009"/>
    </source>
</evidence>
<dbReference type="AlphaFoldDB" id="A0A7G1HTD6"/>
<dbReference type="Pfam" id="PF13354">
    <property type="entry name" value="Beta-lactamase2"/>
    <property type="match status" value="1"/>
</dbReference>
<dbReference type="PANTHER" id="PTHR35333">
    <property type="entry name" value="BETA-LACTAMASE"/>
    <property type="match status" value="1"/>
</dbReference>
<proteinExistence type="inferred from homology"/>
<sequence length="349" mass="39453">MTVKNIPVVYRKIFQSDNTTGFLYIKYFIRGSIVPELQIFFLFSMAEIKREDEMKRIIVAALLFCCWGASVAFPQDELRKELETVIRDKKARVGVAVIYDGKDTLTLNNEYRYPMMSVFKFHQALSVLNDLDSRGLPLDTEIFVKKSDLHPNTYSPLRDSVPQGNFNMTVAELLKYSITLSDNNACDILFKHFGGTDRTEKYMKGLGIEKIVIQSDENEMHTSVDAERANWTTPLEAARVMDIFLRNKLFPISLSDFLENLLICTSTGADKIKGGLPSGVTMGHKTGSSSRTARGTKIADNDLAFVQLPDGKRYTIAVFVMDADEDDKTIAGIISQISRHVYDFYTRAK</sequence>
<evidence type="ECO:0000313" key="8">
    <source>
        <dbReference type="EMBL" id="BCI62022.1"/>
    </source>
</evidence>
<name>A0A7G1HTD6_9BACT</name>